<dbReference type="Pfam" id="PF25425">
    <property type="entry name" value="YfjL_N"/>
    <property type="match status" value="1"/>
</dbReference>
<feature type="domain" description="YfjL-like N-terminal" evidence="2">
    <location>
        <begin position="3"/>
        <end position="74"/>
    </location>
</feature>
<proteinExistence type="predicted"/>
<protein>
    <recommendedName>
        <fullName evidence="2">YfjL-like N-terminal domain-containing protein</fullName>
    </recommendedName>
</protein>
<evidence type="ECO:0000256" key="1">
    <source>
        <dbReference type="SAM" id="Phobius"/>
    </source>
</evidence>
<dbReference type="RefSeq" id="WP_021258776.1">
    <property type="nucleotide sequence ID" value="NZ_ATMT01000027.1"/>
</dbReference>
<reference evidence="3 4" key="1">
    <citation type="submission" date="2013-05" db="EMBL/GenBank/DDBJ databases">
        <authorList>
            <person name="Strain E.A."/>
            <person name="Brown E."/>
            <person name="Allard M.W."/>
            <person name="Luo Y.L."/>
        </authorList>
    </citation>
    <scope>NUCLEOTIDE SEQUENCE [LARGE SCALE GENOMIC DNA]</scope>
    <source>
        <strain evidence="3 4">TS-15</strain>
    </source>
</reference>
<evidence type="ECO:0000313" key="3">
    <source>
        <dbReference type="EMBL" id="EPY08101.1"/>
    </source>
</evidence>
<keyword evidence="1" id="KW-0812">Transmembrane</keyword>
<organism evidence="3 4">
    <name type="scientific">Paenibacillus alvei TS-15</name>
    <dbReference type="NCBI Taxonomy" id="1117108"/>
    <lineage>
        <taxon>Bacteria</taxon>
        <taxon>Bacillati</taxon>
        <taxon>Bacillota</taxon>
        <taxon>Bacilli</taxon>
        <taxon>Bacillales</taxon>
        <taxon>Paenibacillaceae</taxon>
        <taxon>Paenibacillus</taxon>
    </lineage>
</organism>
<dbReference type="InterPro" id="IPR057359">
    <property type="entry name" value="YfjL_N"/>
</dbReference>
<name>S9U0V8_PAEAL</name>
<comment type="caution">
    <text evidence="3">The sequence shown here is derived from an EMBL/GenBank/DDBJ whole genome shotgun (WGS) entry which is preliminary data.</text>
</comment>
<feature type="transmembrane region" description="Helical" evidence="1">
    <location>
        <begin position="6"/>
        <end position="26"/>
    </location>
</feature>
<dbReference type="Proteomes" id="UP000015344">
    <property type="component" value="Unassembled WGS sequence"/>
</dbReference>
<evidence type="ECO:0000313" key="4">
    <source>
        <dbReference type="Proteomes" id="UP000015344"/>
    </source>
</evidence>
<evidence type="ECO:0000259" key="2">
    <source>
        <dbReference type="Pfam" id="PF25425"/>
    </source>
</evidence>
<sequence>MGKRKFLIWSLLTTFIVLCLSIFVYFNGNPWKNREFAQSVERYMKATYPEIAIKHQSVSYSFKEMKYYATVITNSDLAIRISTDYDNQLVDNYYVAKWQDEVSKSIIMYINKHIDPKAKVQFFIEAQNKELKAYKDYISFVEFGDRFQDKAKLFIELGEPREDDEKQLQECFKMVEWIVLQKYKVNIVFFFKNDPFIRIQSTDIEKIQDWKNLKDYLVWKGR</sequence>
<dbReference type="PATRIC" id="fig|1117108.3.peg.1338"/>
<keyword evidence="1" id="KW-0472">Membrane</keyword>
<dbReference type="EMBL" id="ATMT01000027">
    <property type="protein sequence ID" value="EPY08101.1"/>
    <property type="molecule type" value="Genomic_DNA"/>
</dbReference>
<accession>S9U0V8</accession>
<gene>
    <name evidence="3" type="ORF">PAALTS15_06494</name>
</gene>
<dbReference type="AlphaFoldDB" id="S9U0V8"/>
<keyword evidence="1" id="KW-1133">Transmembrane helix</keyword>